<dbReference type="GO" id="GO:0051301">
    <property type="term" value="P:cell division"/>
    <property type="evidence" value="ECO:0007669"/>
    <property type="project" value="UniProtKB-KW"/>
</dbReference>
<comment type="similarity">
    <text evidence="9">Belongs to the GTP-binding SRP family. FtsY subfamily.</text>
</comment>
<evidence type="ECO:0000259" key="11">
    <source>
        <dbReference type="SMART" id="SM00382"/>
    </source>
</evidence>
<keyword evidence="3 9" id="KW-0547">Nucleotide-binding</keyword>
<reference evidence="13 14" key="1">
    <citation type="journal article" date="2015" name="Genome Announc.">
        <title>Genome Sequence of Borrelia chilensis VA1, a South American Member of the Lyme Borreliosis Group.</title>
        <authorList>
            <person name="Huang W."/>
            <person name="Ojaimi C."/>
            <person name="Fallon J.T."/>
            <person name="Travisany D."/>
            <person name="Maass A."/>
            <person name="Ivanova L."/>
            <person name="Tomova A."/>
            <person name="Gonzalez-Acuna D."/>
            <person name="Godfrey H.P."/>
            <person name="Cabello F.C."/>
        </authorList>
    </citation>
    <scope>NUCLEOTIDE SEQUENCE [LARGE SCALE GENOMIC DNA]</scope>
    <source>
        <strain evidence="13 14">VA1</strain>
    </source>
</reference>
<evidence type="ECO:0000256" key="4">
    <source>
        <dbReference type="ARBA" id="ARBA00022801"/>
    </source>
</evidence>
<evidence type="ECO:0000313" key="13">
    <source>
        <dbReference type="EMBL" id="AJA89924.1"/>
    </source>
</evidence>
<keyword evidence="7 9" id="KW-0675">Receptor</keyword>
<evidence type="ECO:0000256" key="3">
    <source>
        <dbReference type="ARBA" id="ARBA00022741"/>
    </source>
</evidence>
<dbReference type="SUPFAM" id="SSF52540">
    <property type="entry name" value="P-loop containing nucleoside triphosphate hydrolases"/>
    <property type="match status" value="1"/>
</dbReference>
<keyword evidence="13" id="KW-0131">Cell cycle</keyword>
<feature type="binding site" evidence="9">
    <location>
        <begin position="234"/>
        <end position="237"/>
    </location>
    <ligand>
        <name>GTP</name>
        <dbReference type="ChEBI" id="CHEBI:37565"/>
    </ligand>
</feature>
<dbReference type="PANTHER" id="PTHR43134">
    <property type="entry name" value="SIGNAL RECOGNITION PARTICLE RECEPTOR SUBUNIT ALPHA"/>
    <property type="match status" value="1"/>
</dbReference>
<proteinExistence type="inferred from homology"/>
<name>A0A0A7UUK2_9SPIR</name>
<evidence type="ECO:0000259" key="12">
    <source>
        <dbReference type="SMART" id="SM00962"/>
    </source>
</evidence>
<keyword evidence="10" id="KW-0175">Coiled coil</keyword>
<dbReference type="GO" id="GO:0005047">
    <property type="term" value="F:signal recognition particle binding"/>
    <property type="evidence" value="ECO:0007669"/>
    <property type="project" value="TreeGrafter"/>
</dbReference>
<dbReference type="InterPro" id="IPR003593">
    <property type="entry name" value="AAA+_ATPase"/>
</dbReference>
<comment type="subcellular location">
    <subcellularLocation>
        <location evidence="9">Cell membrane</location>
        <topology evidence="9">Peripheral membrane protein</topology>
        <orientation evidence="9">Cytoplasmic side</orientation>
    </subcellularLocation>
    <subcellularLocation>
        <location evidence="9">Cytoplasm</location>
    </subcellularLocation>
</comment>
<feature type="binding site" evidence="9">
    <location>
        <begin position="168"/>
        <end position="172"/>
    </location>
    <ligand>
        <name>GTP</name>
        <dbReference type="ChEBI" id="CHEBI:37565"/>
    </ligand>
</feature>
<keyword evidence="13" id="KW-0132">Cell division</keyword>
<evidence type="ECO:0000256" key="7">
    <source>
        <dbReference type="ARBA" id="ARBA00023170"/>
    </source>
</evidence>
<evidence type="ECO:0000256" key="2">
    <source>
        <dbReference type="ARBA" id="ARBA00022490"/>
    </source>
</evidence>
<evidence type="ECO:0000256" key="9">
    <source>
        <dbReference type="HAMAP-Rule" id="MF_00920"/>
    </source>
</evidence>
<dbReference type="STRING" id="1245910.OY14_00370"/>
<comment type="subunit">
    <text evidence="9">Part of the signal recognition particle protein translocation system, which is composed of SRP and FtsY.</text>
</comment>
<evidence type="ECO:0000256" key="5">
    <source>
        <dbReference type="ARBA" id="ARBA00023134"/>
    </source>
</evidence>
<feature type="binding site" evidence="9">
    <location>
        <begin position="86"/>
        <end position="93"/>
    </location>
    <ligand>
        <name>GTP</name>
        <dbReference type="ChEBI" id="CHEBI:37565"/>
    </ligand>
</feature>
<accession>A0A0A7UUK2</accession>
<evidence type="ECO:0000256" key="1">
    <source>
        <dbReference type="ARBA" id="ARBA00022475"/>
    </source>
</evidence>
<dbReference type="KEGG" id="bchi:OY14_00370"/>
<dbReference type="EC" id="3.6.5.4" evidence="9"/>
<dbReference type="Gene3D" id="1.20.120.140">
    <property type="entry name" value="Signal recognition particle SRP54, nucleotide-binding domain"/>
    <property type="match status" value="1"/>
</dbReference>
<dbReference type="GO" id="GO:0005525">
    <property type="term" value="F:GTP binding"/>
    <property type="evidence" value="ECO:0007669"/>
    <property type="project" value="UniProtKB-UniRule"/>
</dbReference>
<feature type="domain" description="AAA+ ATPase" evidence="11">
    <location>
        <begin position="78"/>
        <end position="252"/>
    </location>
</feature>
<feature type="domain" description="SRP54-type proteins GTP-binding" evidence="12">
    <location>
        <begin position="79"/>
        <end position="281"/>
    </location>
</feature>
<dbReference type="NCBIfam" id="TIGR00064">
    <property type="entry name" value="ftsY"/>
    <property type="match status" value="1"/>
</dbReference>
<keyword evidence="14" id="KW-1185">Reference proteome</keyword>
<dbReference type="SUPFAM" id="SSF47364">
    <property type="entry name" value="Domain of the SRP/SRP receptor G-proteins"/>
    <property type="match status" value="1"/>
</dbReference>
<evidence type="ECO:0000256" key="8">
    <source>
        <dbReference type="ARBA" id="ARBA00048027"/>
    </source>
</evidence>
<dbReference type="Gene3D" id="3.40.50.300">
    <property type="entry name" value="P-loop containing nucleotide triphosphate hydrolases"/>
    <property type="match status" value="1"/>
</dbReference>
<sequence>MGILAKIKELFKSKQQENIIENLEDILLESDINNDIVIEIINKLTKDKNENEKTIIEKLKELLNNYINTKKFTLKNNKLNILLIIGINGIGKTSSIAKLANKFKNEGKNILISAADTFRAAAIEQIKIYGEQIGIRIISQNQGSDPSAVIFDSISSAKLKNYDALIIDTAGRLQNKENLIKELQKINNVILKQIHNTDINYQKLLVIDSTIGKNTNSQAEIFNKAIEIDGIIITKLDSSSRAGAIINISKILKKPIYFTTFGENLEDIKEFDINEYLNKLL</sequence>
<dbReference type="InterPro" id="IPR042101">
    <property type="entry name" value="SRP54_N_sf"/>
</dbReference>
<keyword evidence="5 9" id="KW-0342">GTP-binding</keyword>
<dbReference type="HOGENOM" id="CLU_009301_3_4_12"/>
<keyword evidence="6 9" id="KW-0472">Membrane</keyword>
<dbReference type="Proteomes" id="UP000030940">
    <property type="component" value="Chromosome"/>
</dbReference>
<keyword evidence="4 9" id="KW-0378">Hydrolase</keyword>
<organism evidence="13 14">
    <name type="scientific">Borreliella chilensis</name>
    <dbReference type="NCBI Taxonomy" id="1245910"/>
    <lineage>
        <taxon>Bacteria</taxon>
        <taxon>Pseudomonadati</taxon>
        <taxon>Spirochaetota</taxon>
        <taxon>Spirochaetia</taxon>
        <taxon>Spirochaetales</taxon>
        <taxon>Borreliaceae</taxon>
        <taxon>Borreliella</taxon>
    </lineage>
</organism>
<dbReference type="Pfam" id="PF02881">
    <property type="entry name" value="SRP54_N"/>
    <property type="match status" value="1"/>
</dbReference>
<dbReference type="AlphaFoldDB" id="A0A0A7UUK2"/>
<dbReference type="SMART" id="SM00382">
    <property type="entry name" value="AAA"/>
    <property type="match status" value="1"/>
</dbReference>
<dbReference type="InterPro" id="IPR027417">
    <property type="entry name" value="P-loop_NTPase"/>
</dbReference>
<evidence type="ECO:0000256" key="10">
    <source>
        <dbReference type="SAM" id="Coils"/>
    </source>
</evidence>
<dbReference type="SMART" id="SM00962">
    <property type="entry name" value="SRP54"/>
    <property type="match status" value="1"/>
</dbReference>
<dbReference type="GO" id="GO:0005737">
    <property type="term" value="C:cytoplasm"/>
    <property type="evidence" value="ECO:0007669"/>
    <property type="project" value="UniProtKB-SubCell"/>
</dbReference>
<feature type="coiled-coil region" evidence="10">
    <location>
        <begin position="49"/>
        <end position="76"/>
    </location>
</feature>
<keyword evidence="1 9" id="KW-1003">Cell membrane</keyword>
<protein>
    <recommendedName>
        <fullName evidence="9">Signal recognition particle receptor FtsY</fullName>
        <shortName evidence="9">SRP receptor</shortName>
        <ecNumber evidence="9">3.6.5.4</ecNumber>
    </recommendedName>
</protein>
<dbReference type="PANTHER" id="PTHR43134:SF1">
    <property type="entry name" value="SIGNAL RECOGNITION PARTICLE RECEPTOR SUBUNIT ALPHA"/>
    <property type="match status" value="1"/>
</dbReference>
<dbReference type="InterPro" id="IPR036225">
    <property type="entry name" value="SRP/SRP_N"/>
</dbReference>
<dbReference type="EMBL" id="CP009910">
    <property type="protein sequence ID" value="AJA89924.1"/>
    <property type="molecule type" value="Genomic_DNA"/>
</dbReference>
<dbReference type="InterPro" id="IPR000897">
    <property type="entry name" value="SRP54_GTPase_dom"/>
</dbReference>
<dbReference type="Pfam" id="PF00448">
    <property type="entry name" value="SRP54"/>
    <property type="match status" value="1"/>
</dbReference>
<dbReference type="InterPro" id="IPR013822">
    <property type="entry name" value="Signal_recog_particl_SRP54_hlx"/>
</dbReference>
<evidence type="ECO:0000256" key="6">
    <source>
        <dbReference type="ARBA" id="ARBA00023136"/>
    </source>
</evidence>
<comment type="catalytic activity">
    <reaction evidence="8 9">
        <text>GTP + H2O = GDP + phosphate + H(+)</text>
        <dbReference type="Rhea" id="RHEA:19669"/>
        <dbReference type="ChEBI" id="CHEBI:15377"/>
        <dbReference type="ChEBI" id="CHEBI:15378"/>
        <dbReference type="ChEBI" id="CHEBI:37565"/>
        <dbReference type="ChEBI" id="CHEBI:43474"/>
        <dbReference type="ChEBI" id="CHEBI:58189"/>
        <dbReference type="EC" id="3.6.5.4"/>
    </reaction>
</comment>
<comment type="function">
    <text evidence="9">Involved in targeting and insertion of nascent membrane proteins into the cytoplasmic membrane. Acts as a receptor for the complex formed by the signal recognition particle (SRP) and the ribosome-nascent chain (RNC).</text>
</comment>
<dbReference type="GO" id="GO:0005886">
    <property type="term" value="C:plasma membrane"/>
    <property type="evidence" value="ECO:0007669"/>
    <property type="project" value="UniProtKB-SubCell"/>
</dbReference>
<dbReference type="InterPro" id="IPR004390">
    <property type="entry name" value="SR_rcpt_FtsY"/>
</dbReference>
<keyword evidence="2 9" id="KW-0963">Cytoplasm</keyword>
<dbReference type="HAMAP" id="MF_00920">
    <property type="entry name" value="FtsY"/>
    <property type="match status" value="1"/>
</dbReference>
<dbReference type="GO" id="GO:0003924">
    <property type="term" value="F:GTPase activity"/>
    <property type="evidence" value="ECO:0007669"/>
    <property type="project" value="UniProtKB-UniRule"/>
</dbReference>
<dbReference type="GO" id="GO:0006614">
    <property type="term" value="P:SRP-dependent cotranslational protein targeting to membrane"/>
    <property type="evidence" value="ECO:0007669"/>
    <property type="project" value="InterPro"/>
</dbReference>
<gene>
    <name evidence="9" type="primary">ftsY</name>
    <name evidence="13" type="ORF">OY14_00370</name>
</gene>
<evidence type="ECO:0000313" key="14">
    <source>
        <dbReference type="Proteomes" id="UP000030940"/>
    </source>
</evidence>